<sequence length="64" mass="6945">MGEIIPPCGNPRSVSILLPPSIAPAVRIDRNTSRFIGTFASSQRRCRYGRAPPHPRCSAACNSH</sequence>
<organism evidence="1">
    <name type="scientific">Tremella fuciformis</name>
    <dbReference type="NCBI Taxonomy" id="64657"/>
    <lineage>
        <taxon>Eukaryota</taxon>
        <taxon>Fungi</taxon>
        <taxon>Dikarya</taxon>
        <taxon>Basidiomycota</taxon>
        <taxon>Agaricomycotina</taxon>
        <taxon>Tremellomycetes</taxon>
        <taxon>Tremellales</taxon>
        <taxon>Tremellaceae</taxon>
        <taxon>Tremella</taxon>
    </lineage>
</organism>
<evidence type="ECO:0000313" key="1">
    <source>
        <dbReference type="EMBL" id="ADE10046.1"/>
    </source>
</evidence>
<name>D5KY01_9TREE</name>
<reference evidence="1" key="1">
    <citation type="submission" date="2010-02" db="EMBL/GenBank/DDBJ databases">
        <authorList>
            <person name="Xie B."/>
            <person name="Huang X."/>
            <person name="Deng Y."/>
        </authorList>
    </citation>
    <scope>NUCLEOTIDE SEQUENCE</scope>
</reference>
<dbReference type="EMBL" id="GU723601">
    <property type="protein sequence ID" value="ADE10046.1"/>
    <property type="molecule type" value="mRNA"/>
</dbReference>
<proteinExistence type="evidence at transcript level"/>
<accession>D5KY01</accession>
<dbReference type="AlphaFoldDB" id="D5KY01"/>
<protein>
    <submittedName>
        <fullName evidence="1">Uncharacterized protein</fullName>
    </submittedName>
</protein>